<accession>A0A6M8FCG6</accession>
<evidence type="ECO:0000259" key="1">
    <source>
        <dbReference type="Pfam" id="PF12697"/>
    </source>
</evidence>
<feature type="domain" description="AB hydrolase-1" evidence="1">
    <location>
        <begin position="3"/>
        <end position="214"/>
    </location>
</feature>
<dbReference type="AlphaFoldDB" id="A0A6M8FCG6"/>
<dbReference type="SUPFAM" id="SSF53474">
    <property type="entry name" value="alpha/beta-Hydrolases"/>
    <property type="match status" value="1"/>
</dbReference>
<dbReference type="Gene3D" id="3.40.50.1820">
    <property type="entry name" value="alpha/beta hydrolase"/>
    <property type="match status" value="1"/>
</dbReference>
<proteinExistence type="predicted"/>
<dbReference type="Pfam" id="PF12697">
    <property type="entry name" value="Abhydrolase_6"/>
    <property type="match status" value="1"/>
</dbReference>
<keyword evidence="2" id="KW-0378">Hydrolase</keyword>
<organism evidence="2 3">
    <name type="scientific">Aquipseudomonas campi</name>
    <dbReference type="NCBI Taxonomy" id="2731681"/>
    <lineage>
        <taxon>Bacteria</taxon>
        <taxon>Pseudomonadati</taxon>
        <taxon>Pseudomonadota</taxon>
        <taxon>Gammaproteobacteria</taxon>
        <taxon>Pseudomonadales</taxon>
        <taxon>Pseudomonadaceae</taxon>
        <taxon>Aquipseudomonas</taxon>
    </lineage>
</organism>
<protein>
    <submittedName>
        <fullName evidence="2">Alpha/beta hydrolase</fullName>
    </submittedName>
</protein>
<sequence>MRLLLLPGLNGSNRLFVPLLPWLDDVQVVPLQLPCQGPQDSDSLVTALLPQLGDSPFVLLGESFSGHLAYQLALRQPPGLRGVIFAAAFLRRPHPLLALSRYLPLPKRLLSHDQLLQLFCVGRNASPALLALLREEIHQLPDPLLRARLHNLAHLQEPNQPLAVPALHLWPQQDRLVSRNAAASLSRHCSDLRQIALEGPHFILQSRAEACAQAIKEFAAELDTSPA</sequence>
<gene>
    <name evidence="2" type="ORF">HNE05_04015</name>
</gene>
<dbReference type="InterPro" id="IPR029058">
    <property type="entry name" value="AB_hydrolase_fold"/>
</dbReference>
<dbReference type="RefSeq" id="WP_173204479.1">
    <property type="nucleotide sequence ID" value="NZ_CP053697.2"/>
</dbReference>
<dbReference type="EMBL" id="CP053697">
    <property type="protein sequence ID" value="QKE62557.1"/>
    <property type="molecule type" value="Genomic_DNA"/>
</dbReference>
<name>A0A6M8FCG6_9GAMM</name>
<reference evidence="2" key="1">
    <citation type="submission" date="2020-07" db="EMBL/GenBank/DDBJ databases">
        <title>Nitrate ammonifying Pseudomonas campi sp. nov. isolated from German agricultural grassland.</title>
        <authorList>
            <person name="Timsy T."/>
            <person name="Ulrich A."/>
            <person name="Spanner T."/>
            <person name="Foesel B."/>
            <person name="Kolb S."/>
            <person name="Horn M.A."/>
            <person name="Behrendt U."/>
        </authorList>
    </citation>
    <scope>NUCLEOTIDE SEQUENCE</scope>
    <source>
        <strain evidence="2">S1-A32-2</strain>
    </source>
</reference>
<evidence type="ECO:0000313" key="3">
    <source>
        <dbReference type="Proteomes" id="UP000501379"/>
    </source>
</evidence>
<evidence type="ECO:0000313" key="2">
    <source>
        <dbReference type="EMBL" id="QKE62557.1"/>
    </source>
</evidence>
<dbReference type="InterPro" id="IPR000073">
    <property type="entry name" value="AB_hydrolase_1"/>
</dbReference>
<dbReference type="GO" id="GO:0016787">
    <property type="term" value="F:hydrolase activity"/>
    <property type="evidence" value="ECO:0007669"/>
    <property type="project" value="UniProtKB-KW"/>
</dbReference>
<dbReference type="Proteomes" id="UP000501379">
    <property type="component" value="Chromosome"/>
</dbReference>
<dbReference type="KEGG" id="pcam:HNE05_04015"/>
<keyword evidence="3" id="KW-1185">Reference proteome</keyword>